<evidence type="ECO:0000259" key="2">
    <source>
        <dbReference type="Pfam" id="PF04773"/>
    </source>
</evidence>
<comment type="caution">
    <text evidence="4">The sequence shown here is derived from an EMBL/GenBank/DDBJ whole genome shotgun (WGS) entry which is preliminary data.</text>
</comment>
<dbReference type="EMBL" id="JACNYL010000001">
    <property type="protein sequence ID" value="MBD1420650.1"/>
    <property type="molecule type" value="Genomic_DNA"/>
</dbReference>
<name>A0ABR7XNA1_9SPHI</name>
<dbReference type="PANTHER" id="PTHR30273:SF2">
    <property type="entry name" value="PROTEIN FECR"/>
    <property type="match status" value="1"/>
</dbReference>
<dbReference type="InterPro" id="IPR012373">
    <property type="entry name" value="Ferrdict_sens_TM"/>
</dbReference>
<keyword evidence="1" id="KW-0812">Transmembrane</keyword>
<reference evidence="4 5" key="1">
    <citation type="submission" date="2020-08" db="EMBL/GenBank/DDBJ databases">
        <title>Sphingobacterium sp. DN00404 isolated from aquaculture water.</title>
        <authorList>
            <person name="Zhang M."/>
        </authorList>
    </citation>
    <scope>NUCLEOTIDE SEQUENCE [LARGE SCALE GENOMIC DNA]</scope>
    <source>
        <strain evidence="4 5">KCTC 42746</strain>
    </source>
</reference>
<dbReference type="PANTHER" id="PTHR30273">
    <property type="entry name" value="PERIPLASMIC SIGNAL SENSOR AND SIGMA FACTOR ACTIVATOR FECR-RELATED"/>
    <property type="match status" value="1"/>
</dbReference>
<evidence type="ECO:0000256" key="1">
    <source>
        <dbReference type="SAM" id="Phobius"/>
    </source>
</evidence>
<dbReference type="InterPro" id="IPR006860">
    <property type="entry name" value="FecR"/>
</dbReference>
<protein>
    <submittedName>
        <fullName evidence="4">FecR domain-containing protein</fullName>
    </submittedName>
</protein>
<gene>
    <name evidence="4" type="ORF">H8B21_03605</name>
</gene>
<dbReference type="Proteomes" id="UP000651112">
    <property type="component" value="Unassembled WGS sequence"/>
</dbReference>
<evidence type="ECO:0000259" key="3">
    <source>
        <dbReference type="Pfam" id="PF16344"/>
    </source>
</evidence>
<dbReference type="InterPro" id="IPR032508">
    <property type="entry name" value="FecR_C"/>
</dbReference>
<dbReference type="Pfam" id="PF04773">
    <property type="entry name" value="FecR"/>
    <property type="match status" value="1"/>
</dbReference>
<feature type="transmembrane region" description="Helical" evidence="1">
    <location>
        <begin position="84"/>
        <end position="102"/>
    </location>
</feature>
<keyword evidence="5" id="KW-1185">Reference proteome</keyword>
<keyword evidence="1" id="KW-1133">Transmembrane helix</keyword>
<dbReference type="RefSeq" id="WP_190312397.1">
    <property type="nucleotide sequence ID" value="NZ_JACNYL010000001.1"/>
</dbReference>
<dbReference type="Pfam" id="PF16344">
    <property type="entry name" value="FecR_C"/>
    <property type="match status" value="1"/>
</dbReference>
<feature type="domain" description="Protein FecR C-terminal" evidence="3">
    <location>
        <begin position="323"/>
        <end position="390"/>
    </location>
</feature>
<dbReference type="Gene3D" id="2.60.120.1440">
    <property type="match status" value="1"/>
</dbReference>
<keyword evidence="1" id="KW-0472">Membrane</keyword>
<accession>A0ABR7XNA1</accession>
<evidence type="ECO:0000313" key="4">
    <source>
        <dbReference type="EMBL" id="MBD1420650.1"/>
    </source>
</evidence>
<sequence>MDKKRINILFQKHLKGELTLEEREELKQGMQMLDEDTFSAWVDEYIAVEENHDFSKDTVRDRIKNRIAAQDRITPIRRLIKHPLIAIAAMLFLVLSVVLWLYRTGEHQESLKLVEKRGRLNAEELILPDEEEAMVTLADGTQMVFTTVDTVRHKGLEIVRTADGSLVMKQENSEQHYFGEDARHRVVAPKGVALHVVLPDSSSVWLNSGSSISIWASYNQQNRSVELSGEGYFDVQHDKNKPFYVTAKDVEVKVLGTVFNLSAYDLDKEVKATLIEGKVDVSASRNSLILRPGEQAVVREDASMQLHKDVNINLVMAWKDGFFRFRDEPIANIMRELQKWYPISAVEIPEGNMDKFTGSIRRSKKLTDILAAIEEVSDLSFVVKEGRVIVMK</sequence>
<dbReference type="Gene3D" id="3.55.50.30">
    <property type="match status" value="1"/>
</dbReference>
<organism evidence="4 5">
    <name type="scientific">Sphingobacterium chuzhouense</name>
    <dbReference type="NCBI Taxonomy" id="1742264"/>
    <lineage>
        <taxon>Bacteria</taxon>
        <taxon>Pseudomonadati</taxon>
        <taxon>Bacteroidota</taxon>
        <taxon>Sphingobacteriia</taxon>
        <taxon>Sphingobacteriales</taxon>
        <taxon>Sphingobacteriaceae</taxon>
        <taxon>Sphingobacterium</taxon>
    </lineage>
</organism>
<feature type="domain" description="FecR protein" evidence="2">
    <location>
        <begin position="186"/>
        <end position="279"/>
    </location>
</feature>
<evidence type="ECO:0000313" key="5">
    <source>
        <dbReference type="Proteomes" id="UP000651112"/>
    </source>
</evidence>
<proteinExistence type="predicted"/>